<dbReference type="Proteomes" id="UP001152562">
    <property type="component" value="Unassembled WGS sequence"/>
</dbReference>
<dbReference type="AlphaFoldDB" id="A0A9P0SWL4"/>
<reference evidence="1" key="1">
    <citation type="submission" date="2022-05" db="EMBL/GenBank/DDBJ databases">
        <authorList>
            <person name="Okamura Y."/>
        </authorList>
    </citation>
    <scope>NUCLEOTIDE SEQUENCE</scope>
</reference>
<comment type="caution">
    <text evidence="1">The sequence shown here is derived from an EMBL/GenBank/DDBJ whole genome shotgun (WGS) entry which is preliminary data.</text>
</comment>
<name>A0A9P0SWL4_PIEBR</name>
<gene>
    <name evidence="1" type="ORF">PIBRA_LOCUS1192</name>
</gene>
<proteinExistence type="predicted"/>
<dbReference type="EMBL" id="CALOZG010000001">
    <property type="protein sequence ID" value="CAH3929478.1"/>
    <property type="molecule type" value="Genomic_DNA"/>
</dbReference>
<accession>A0A9P0SWL4</accession>
<protein>
    <submittedName>
        <fullName evidence="1">Uncharacterized protein</fullName>
    </submittedName>
</protein>
<organism evidence="1 2">
    <name type="scientific">Pieris brassicae</name>
    <name type="common">White butterfly</name>
    <name type="synonym">Large white butterfly</name>
    <dbReference type="NCBI Taxonomy" id="7116"/>
    <lineage>
        <taxon>Eukaryota</taxon>
        <taxon>Metazoa</taxon>
        <taxon>Ecdysozoa</taxon>
        <taxon>Arthropoda</taxon>
        <taxon>Hexapoda</taxon>
        <taxon>Insecta</taxon>
        <taxon>Pterygota</taxon>
        <taxon>Neoptera</taxon>
        <taxon>Endopterygota</taxon>
        <taxon>Lepidoptera</taxon>
        <taxon>Glossata</taxon>
        <taxon>Ditrysia</taxon>
        <taxon>Papilionoidea</taxon>
        <taxon>Pieridae</taxon>
        <taxon>Pierinae</taxon>
        <taxon>Pieris</taxon>
    </lineage>
</organism>
<keyword evidence="2" id="KW-1185">Reference proteome</keyword>
<evidence type="ECO:0000313" key="2">
    <source>
        <dbReference type="Proteomes" id="UP001152562"/>
    </source>
</evidence>
<sequence length="124" mass="14187">MVTYQTEGYLAPGGVLPPPRARSPRFSWKKTSYKTDRSISHTIRQHHLFQLAMTRGPKDRKERQVRVVQRVRSKVSAAHAALRPWGGRRLCRGLGYARLHNWSCFARIDVSGACAYLRSRSPGR</sequence>
<evidence type="ECO:0000313" key="1">
    <source>
        <dbReference type="EMBL" id="CAH3929478.1"/>
    </source>
</evidence>